<organism evidence="5 6">
    <name type="scientific">Labrys neptuniae</name>
    <dbReference type="NCBI Taxonomy" id="376174"/>
    <lineage>
        <taxon>Bacteria</taxon>
        <taxon>Pseudomonadati</taxon>
        <taxon>Pseudomonadota</taxon>
        <taxon>Alphaproteobacteria</taxon>
        <taxon>Hyphomicrobiales</taxon>
        <taxon>Xanthobacteraceae</taxon>
        <taxon>Labrys</taxon>
    </lineage>
</organism>
<dbReference type="RefSeq" id="WP_367622845.1">
    <property type="nucleotide sequence ID" value="NZ_JBFNQD010000001.1"/>
</dbReference>
<comment type="caution">
    <text evidence="5">The sequence shown here is derived from an EMBL/GenBank/DDBJ whole genome shotgun (WGS) entry which is preliminary data.</text>
</comment>
<feature type="domain" description="Glycosyltransferase 61 catalytic" evidence="4">
    <location>
        <begin position="158"/>
        <end position="337"/>
    </location>
</feature>
<dbReference type="InterPro" id="IPR007657">
    <property type="entry name" value="Glycosyltransferase_61"/>
</dbReference>
<sequence length="392" mass="44489">MARVKSGFRKRFNIRYWRWLLARATIGRIGPLRRRFSFYPRGVDPGIAAALVIEDRKTEMATAFTPEESTFVRDRCWPYDTLARQWTGGITVPVQELAVTVKPAELLGHVSRIFAPRQQGVVIRDVQWVNWNFARAKRLRALPALSGRCHLLARTDNYYHALFEDLVPVVDYLERFHPRDMPLTLLLPPSRLESLNLGCALLEQAYPGVRVVAMPDDAKVAVEEALWLSFDAGNAEWSFADAAPVRRLAELFRAHYRVEPGGGRRIFFSRGGSKIRRLLNEEALWDIAKAHGFERFEARGDNHAEQVRLFSQADVVVGVHGAGLGNLAFCRPGTQVIELFPGNFTKSTYLWLSKRLGLDYGWLIGEPGDYDQAFVLNEDLLRDKLEKLAAPS</sequence>
<evidence type="ECO:0000256" key="3">
    <source>
        <dbReference type="ARBA" id="ARBA00023180"/>
    </source>
</evidence>
<dbReference type="EMBL" id="JBFNQD010000001">
    <property type="protein sequence ID" value="MEW9304483.1"/>
    <property type="molecule type" value="Genomic_DNA"/>
</dbReference>
<gene>
    <name evidence="5" type="ORF">ABXS05_02970</name>
</gene>
<evidence type="ECO:0000259" key="4">
    <source>
        <dbReference type="Pfam" id="PF04577"/>
    </source>
</evidence>
<keyword evidence="2 5" id="KW-0808">Transferase</keyword>
<keyword evidence="1 5" id="KW-0328">Glycosyltransferase</keyword>
<keyword evidence="3" id="KW-0325">Glycoprotein</keyword>
<dbReference type="EC" id="2.4.-.-" evidence="5"/>
<accession>A0ABV3PG40</accession>
<name>A0ABV3PG40_9HYPH</name>
<evidence type="ECO:0000256" key="1">
    <source>
        <dbReference type="ARBA" id="ARBA00022676"/>
    </source>
</evidence>
<evidence type="ECO:0000313" key="5">
    <source>
        <dbReference type="EMBL" id="MEW9304483.1"/>
    </source>
</evidence>
<proteinExistence type="predicted"/>
<dbReference type="Pfam" id="PF04577">
    <property type="entry name" value="Glyco_transf_61"/>
    <property type="match status" value="1"/>
</dbReference>
<dbReference type="GO" id="GO:0016757">
    <property type="term" value="F:glycosyltransferase activity"/>
    <property type="evidence" value="ECO:0007669"/>
    <property type="project" value="UniProtKB-KW"/>
</dbReference>
<protein>
    <submittedName>
        <fullName evidence="5">Glycosyltransferase family 61 protein</fullName>
        <ecNumber evidence="5">2.4.-.-</ecNumber>
    </submittedName>
</protein>
<dbReference type="PANTHER" id="PTHR20961">
    <property type="entry name" value="GLYCOSYLTRANSFERASE"/>
    <property type="match status" value="1"/>
</dbReference>
<evidence type="ECO:0000313" key="6">
    <source>
        <dbReference type="Proteomes" id="UP001555786"/>
    </source>
</evidence>
<dbReference type="Proteomes" id="UP001555786">
    <property type="component" value="Unassembled WGS sequence"/>
</dbReference>
<dbReference type="InterPro" id="IPR049625">
    <property type="entry name" value="Glyco_transf_61_cat"/>
</dbReference>
<keyword evidence="6" id="KW-1185">Reference proteome</keyword>
<evidence type="ECO:0000256" key="2">
    <source>
        <dbReference type="ARBA" id="ARBA00022679"/>
    </source>
</evidence>
<reference evidence="5 6" key="1">
    <citation type="submission" date="2024-07" db="EMBL/GenBank/DDBJ databases">
        <title>Description of Labrys sedimenti sp. nov., isolated from a diclofenac-degrading enrichment culture.</title>
        <authorList>
            <person name="Tancsics A."/>
            <person name="Csepanyi A."/>
        </authorList>
    </citation>
    <scope>NUCLEOTIDE SEQUENCE [LARGE SCALE GENOMIC DNA]</scope>
    <source>
        <strain evidence="5 6">LMG 23578</strain>
    </source>
</reference>